<dbReference type="Proteomes" id="UP000289219">
    <property type="component" value="Segment"/>
</dbReference>
<keyword evidence="3" id="KW-0554">One-carbon metabolism</keyword>
<dbReference type="PANTHER" id="PTHR48069:SF3">
    <property type="entry name" value="DIHYDROFOLATE REDUCTASE"/>
    <property type="match status" value="1"/>
</dbReference>
<evidence type="ECO:0000259" key="6">
    <source>
        <dbReference type="PROSITE" id="PS51330"/>
    </source>
</evidence>
<organism evidence="7 8">
    <name type="scientific">Aeromonas phage Asswx_1</name>
    <dbReference type="NCBI Taxonomy" id="2419739"/>
    <lineage>
        <taxon>Viruses</taxon>
        <taxon>Duplodnaviria</taxon>
        <taxon>Heunggongvirae</taxon>
        <taxon>Uroviricota</taxon>
        <taxon>Caudoviricetes</taxon>
        <taxon>Pantevenvirales</taxon>
        <taxon>Straboviridae</taxon>
        <taxon>Emmerichvirinae</taxon>
        <taxon>Ceceduovirus</taxon>
        <taxon>Ceceduovirus aszj</taxon>
    </lineage>
</organism>
<accession>A0A411B8S0</accession>
<dbReference type="GO" id="GO:0004146">
    <property type="term" value="F:dihydrofolate reductase activity"/>
    <property type="evidence" value="ECO:0007669"/>
    <property type="project" value="UniProtKB-EC"/>
</dbReference>
<dbReference type="GO" id="GO:0046654">
    <property type="term" value="P:tetrahydrofolate biosynthetic process"/>
    <property type="evidence" value="ECO:0007669"/>
    <property type="project" value="InterPro"/>
</dbReference>
<dbReference type="InterPro" id="IPR001796">
    <property type="entry name" value="DHFR_dom"/>
</dbReference>
<dbReference type="PROSITE" id="PS51330">
    <property type="entry name" value="DHFR_2"/>
    <property type="match status" value="1"/>
</dbReference>
<evidence type="ECO:0000256" key="2">
    <source>
        <dbReference type="ARBA" id="ARBA00012856"/>
    </source>
</evidence>
<proteinExistence type="predicted"/>
<feature type="domain" description="DHFR" evidence="6">
    <location>
        <begin position="1"/>
        <end position="175"/>
    </location>
</feature>
<protein>
    <recommendedName>
        <fullName evidence="2">dihydrofolate reductase</fullName>
        <ecNumber evidence="2">1.5.1.3</ecNumber>
    </recommendedName>
</protein>
<evidence type="ECO:0000256" key="3">
    <source>
        <dbReference type="ARBA" id="ARBA00022563"/>
    </source>
</evidence>
<evidence type="ECO:0000256" key="5">
    <source>
        <dbReference type="ARBA" id="ARBA00023002"/>
    </source>
</evidence>
<dbReference type="Pfam" id="PF00186">
    <property type="entry name" value="DHFR_1"/>
    <property type="match status" value="1"/>
</dbReference>
<dbReference type="PANTHER" id="PTHR48069">
    <property type="entry name" value="DIHYDROFOLATE REDUCTASE"/>
    <property type="match status" value="1"/>
</dbReference>
<dbReference type="GO" id="GO:0046655">
    <property type="term" value="P:folic acid metabolic process"/>
    <property type="evidence" value="ECO:0007669"/>
    <property type="project" value="TreeGrafter"/>
</dbReference>
<keyword evidence="4" id="KW-0521">NADP</keyword>
<gene>
    <name evidence="7" type="ORF">ASswx1_375</name>
</gene>
<evidence type="ECO:0000256" key="4">
    <source>
        <dbReference type="ARBA" id="ARBA00022857"/>
    </source>
</evidence>
<dbReference type="Gene3D" id="3.40.430.10">
    <property type="entry name" value="Dihydrofolate Reductase, subunit A"/>
    <property type="match status" value="1"/>
</dbReference>
<dbReference type="GO" id="GO:0046452">
    <property type="term" value="P:dihydrofolate metabolic process"/>
    <property type="evidence" value="ECO:0007669"/>
    <property type="project" value="TreeGrafter"/>
</dbReference>
<dbReference type="InterPro" id="IPR012259">
    <property type="entry name" value="DHFR"/>
</dbReference>
<dbReference type="SUPFAM" id="SSF53597">
    <property type="entry name" value="Dihydrofolate reductase-like"/>
    <property type="match status" value="1"/>
</dbReference>
<evidence type="ECO:0000256" key="1">
    <source>
        <dbReference type="ARBA" id="ARBA00004903"/>
    </source>
</evidence>
<dbReference type="CDD" id="cd00209">
    <property type="entry name" value="DHFR"/>
    <property type="match status" value="1"/>
</dbReference>
<dbReference type="EMBL" id="MH791398">
    <property type="protein sequence ID" value="QAX98015.1"/>
    <property type="molecule type" value="Genomic_DNA"/>
</dbReference>
<reference evidence="7 8" key="1">
    <citation type="submission" date="2018-08" db="EMBL/GenBank/DDBJ databases">
        <title>Asswx_1, Complete genome sequences of 3 novel enterobacteria, Pakpunavirus like phages.</title>
        <authorList>
            <person name="Yuan S."/>
            <person name="Ma Y."/>
            <person name="Liu Q."/>
        </authorList>
    </citation>
    <scope>NUCLEOTIDE SEQUENCE [LARGE SCALE GENOMIC DNA]</scope>
</reference>
<dbReference type="InterPro" id="IPR024072">
    <property type="entry name" value="DHFR-like_dom_sf"/>
</dbReference>
<dbReference type="GO" id="GO:0050661">
    <property type="term" value="F:NADP binding"/>
    <property type="evidence" value="ECO:0007669"/>
    <property type="project" value="InterPro"/>
</dbReference>
<dbReference type="EC" id="1.5.1.3" evidence="2"/>
<sequence length="181" mass="20109">MISLVFAVGEQGQFGHCGTMPWPHIREDMQKFKDVTSKKVLIMGRGTFESLPSKLKDRMHIVLSSNPDSVTKSGEGPDVISDDMELINQMIEDNPETDFCVIGGPSMLYHFMSSGMVDEAHVTVISCATMPSKQFCDVNLDMGLVKEISSSMCIMDSQVLTTKEGLSVVYTHFKNFKKESK</sequence>
<evidence type="ECO:0000313" key="7">
    <source>
        <dbReference type="EMBL" id="QAX98015.1"/>
    </source>
</evidence>
<evidence type="ECO:0000313" key="8">
    <source>
        <dbReference type="Proteomes" id="UP000289219"/>
    </source>
</evidence>
<dbReference type="GO" id="GO:0006730">
    <property type="term" value="P:one-carbon metabolic process"/>
    <property type="evidence" value="ECO:0007669"/>
    <property type="project" value="UniProtKB-KW"/>
</dbReference>
<name>A0A411B8S0_9CAUD</name>
<comment type="pathway">
    <text evidence="1">Cofactor biosynthesis; tetrahydrofolate biosynthesis; 5,6,7,8-tetrahydrofolate from 7,8-dihydrofolate: step 1/1.</text>
</comment>
<keyword evidence="5" id="KW-0560">Oxidoreductase</keyword>
<dbReference type="PRINTS" id="PR00070">
    <property type="entry name" value="DHFR"/>
</dbReference>